<feature type="compositionally biased region" description="Polar residues" evidence="1">
    <location>
        <begin position="50"/>
        <end position="62"/>
    </location>
</feature>
<gene>
    <name evidence="2" type="ORF">E2C01_009424</name>
</gene>
<organism evidence="2 3">
    <name type="scientific">Portunus trituberculatus</name>
    <name type="common">Swimming crab</name>
    <name type="synonym">Neptunus trituberculatus</name>
    <dbReference type="NCBI Taxonomy" id="210409"/>
    <lineage>
        <taxon>Eukaryota</taxon>
        <taxon>Metazoa</taxon>
        <taxon>Ecdysozoa</taxon>
        <taxon>Arthropoda</taxon>
        <taxon>Crustacea</taxon>
        <taxon>Multicrustacea</taxon>
        <taxon>Malacostraca</taxon>
        <taxon>Eumalacostraca</taxon>
        <taxon>Eucarida</taxon>
        <taxon>Decapoda</taxon>
        <taxon>Pleocyemata</taxon>
        <taxon>Brachyura</taxon>
        <taxon>Eubrachyura</taxon>
        <taxon>Portunoidea</taxon>
        <taxon>Portunidae</taxon>
        <taxon>Portuninae</taxon>
        <taxon>Portunus</taxon>
    </lineage>
</organism>
<evidence type="ECO:0000313" key="3">
    <source>
        <dbReference type="Proteomes" id="UP000324222"/>
    </source>
</evidence>
<evidence type="ECO:0000256" key="1">
    <source>
        <dbReference type="SAM" id="MobiDB-lite"/>
    </source>
</evidence>
<dbReference type="AlphaFoldDB" id="A0A5B7D527"/>
<sequence>MHSQERRHAGVGGSPYLHADIILRNRHTPSSMSSPHPPFPPVVGGDAVSCPTTASQSSPQLSHRQDNAIDLIETCFMGEGAATAIPTLISHPRQWLSVPRGPVWLT</sequence>
<feature type="region of interest" description="Disordered" evidence="1">
    <location>
        <begin position="1"/>
        <end position="65"/>
    </location>
</feature>
<accession>A0A5B7D527</accession>
<keyword evidence="3" id="KW-1185">Reference proteome</keyword>
<dbReference type="Proteomes" id="UP000324222">
    <property type="component" value="Unassembled WGS sequence"/>
</dbReference>
<protein>
    <submittedName>
        <fullName evidence="2">Uncharacterized protein</fullName>
    </submittedName>
</protein>
<dbReference type="EMBL" id="VSRR010000519">
    <property type="protein sequence ID" value="MPC16595.1"/>
    <property type="molecule type" value="Genomic_DNA"/>
</dbReference>
<reference evidence="2 3" key="1">
    <citation type="submission" date="2019-05" db="EMBL/GenBank/DDBJ databases">
        <title>Another draft genome of Portunus trituberculatus and its Hox gene families provides insights of decapod evolution.</title>
        <authorList>
            <person name="Jeong J.-H."/>
            <person name="Song I."/>
            <person name="Kim S."/>
            <person name="Choi T."/>
            <person name="Kim D."/>
            <person name="Ryu S."/>
            <person name="Kim W."/>
        </authorList>
    </citation>
    <scope>NUCLEOTIDE SEQUENCE [LARGE SCALE GENOMIC DNA]</scope>
    <source>
        <tissue evidence="2">Muscle</tissue>
    </source>
</reference>
<name>A0A5B7D527_PORTR</name>
<comment type="caution">
    <text evidence="2">The sequence shown here is derived from an EMBL/GenBank/DDBJ whole genome shotgun (WGS) entry which is preliminary data.</text>
</comment>
<proteinExistence type="predicted"/>
<evidence type="ECO:0000313" key="2">
    <source>
        <dbReference type="EMBL" id="MPC16595.1"/>
    </source>
</evidence>